<evidence type="ECO:0000313" key="1">
    <source>
        <dbReference type="EMBL" id="PAV94296.1"/>
    </source>
</evidence>
<evidence type="ECO:0000313" key="2">
    <source>
        <dbReference type="Proteomes" id="UP000218796"/>
    </source>
</evidence>
<gene>
    <name evidence="1" type="ORF">CJD50_21560</name>
</gene>
<accession>A0A2A2M7N3</accession>
<keyword evidence="2" id="KW-1185">Reference proteome</keyword>
<sequence length="71" mass="8361">MSFQLTIIHEYSRGIDKHQSSFVKLDKFLQRASHFIIKLIRMALFLSFWFVSMEKIPFLIQVVKGKNTIAS</sequence>
<dbReference type="Proteomes" id="UP000218796">
    <property type="component" value="Unassembled WGS sequence"/>
</dbReference>
<dbReference type="AlphaFoldDB" id="A0A2A2M7N3"/>
<organism evidence="1 2">
    <name type="scientific">Hafnia paralvei</name>
    <dbReference type="NCBI Taxonomy" id="546367"/>
    <lineage>
        <taxon>Bacteria</taxon>
        <taxon>Pseudomonadati</taxon>
        <taxon>Pseudomonadota</taxon>
        <taxon>Gammaproteobacteria</taxon>
        <taxon>Enterobacterales</taxon>
        <taxon>Hafniaceae</taxon>
        <taxon>Hafnia</taxon>
    </lineage>
</organism>
<proteinExistence type="predicted"/>
<dbReference type="EMBL" id="NQMS01000015">
    <property type="protein sequence ID" value="PAV94296.1"/>
    <property type="molecule type" value="Genomic_DNA"/>
</dbReference>
<comment type="caution">
    <text evidence="1">The sequence shown here is derived from an EMBL/GenBank/DDBJ whole genome shotgun (WGS) entry which is preliminary data.</text>
</comment>
<dbReference type="KEGG" id="hpar:AL518_06575"/>
<protein>
    <submittedName>
        <fullName evidence="1">Uncharacterized protein</fullName>
    </submittedName>
</protein>
<reference evidence="1 2" key="1">
    <citation type="submission" date="2017-08" db="EMBL/GenBank/DDBJ databases">
        <title>Draft Genome Sequence of Hafnia alvei CITHA-6 Isolated from Raw Bovine Milk.</title>
        <authorList>
            <person name="Culligan E.P."/>
            <person name="Mcsweeney A."/>
            <person name="O'Doherty C."/>
            <person name="Gleeson E."/>
            <person name="O'Riordan D."/>
            <person name="Sleator R.D."/>
        </authorList>
    </citation>
    <scope>NUCLEOTIDE SEQUENCE [LARGE SCALE GENOMIC DNA]</scope>
    <source>
        <strain evidence="1 2">CITHA-6</strain>
    </source>
</reference>
<name>A0A2A2M7N3_9GAMM</name>